<accession>A0A1E1MBL0</accession>
<dbReference type="AlphaFoldDB" id="A0A1E1MBL0"/>
<dbReference type="Proteomes" id="UP000177625">
    <property type="component" value="Unassembled WGS sequence"/>
</dbReference>
<keyword evidence="2" id="KW-1185">Reference proteome</keyword>
<sequence length="33" mass="3682">MEGGRWMRSTRRAKRGKLGIVEISQYDALDGGS</sequence>
<evidence type="ECO:0000313" key="1">
    <source>
        <dbReference type="EMBL" id="CZT46479.1"/>
    </source>
</evidence>
<gene>
    <name evidence="1" type="ORF">RSE6_06908</name>
</gene>
<protein>
    <submittedName>
        <fullName evidence="1">Uncharacterized protein</fullName>
    </submittedName>
</protein>
<name>A0A1E1MBL0_RHYSE</name>
<reference evidence="2" key="1">
    <citation type="submission" date="2016-03" db="EMBL/GenBank/DDBJ databases">
        <authorList>
            <person name="Guldener U."/>
        </authorList>
    </citation>
    <scope>NUCLEOTIDE SEQUENCE [LARGE SCALE GENOMIC DNA]</scope>
</reference>
<dbReference type="EMBL" id="FJVC01000247">
    <property type="protein sequence ID" value="CZT46479.1"/>
    <property type="molecule type" value="Genomic_DNA"/>
</dbReference>
<evidence type="ECO:0000313" key="2">
    <source>
        <dbReference type="Proteomes" id="UP000177625"/>
    </source>
</evidence>
<proteinExistence type="predicted"/>
<organism evidence="1 2">
    <name type="scientific">Rhynchosporium secalis</name>
    <name type="common">Barley scald fungus</name>
    <dbReference type="NCBI Taxonomy" id="38038"/>
    <lineage>
        <taxon>Eukaryota</taxon>
        <taxon>Fungi</taxon>
        <taxon>Dikarya</taxon>
        <taxon>Ascomycota</taxon>
        <taxon>Pezizomycotina</taxon>
        <taxon>Leotiomycetes</taxon>
        <taxon>Helotiales</taxon>
        <taxon>Ploettnerulaceae</taxon>
        <taxon>Rhynchosporium</taxon>
    </lineage>
</organism>